<organism evidence="1 2">
    <name type="scientific">Pseudomonas moorei</name>
    <dbReference type="NCBI Taxonomy" id="395599"/>
    <lineage>
        <taxon>Bacteria</taxon>
        <taxon>Pseudomonadati</taxon>
        <taxon>Pseudomonadota</taxon>
        <taxon>Gammaproteobacteria</taxon>
        <taxon>Pseudomonadales</taxon>
        <taxon>Pseudomonadaceae</taxon>
        <taxon>Pseudomonas</taxon>
    </lineage>
</organism>
<proteinExistence type="predicted"/>
<gene>
    <name evidence="1" type="ORF">SAMN04490195_0014</name>
</gene>
<keyword evidence="2" id="KW-1185">Reference proteome</keyword>
<dbReference type="EMBL" id="FNKJ01000001">
    <property type="protein sequence ID" value="SDQ03196.1"/>
    <property type="molecule type" value="Genomic_DNA"/>
</dbReference>
<accession>A0A1H0XKQ9</accession>
<sequence>MSKFHILAAVLILVSSPLLLSSFNGEPAPKWAVALILLGLVLAVVSLYWGSLLKRIRGKD</sequence>
<evidence type="ECO:0000313" key="1">
    <source>
        <dbReference type="EMBL" id="SDQ03196.1"/>
    </source>
</evidence>
<dbReference type="AlphaFoldDB" id="A0A1H0XKQ9"/>
<dbReference type="Proteomes" id="UP000199570">
    <property type="component" value="Unassembled WGS sequence"/>
</dbReference>
<dbReference type="RefSeq" id="WP_062378630.1">
    <property type="nucleotide sequence ID" value="NZ_FNKJ01000001.1"/>
</dbReference>
<evidence type="ECO:0000313" key="2">
    <source>
        <dbReference type="Proteomes" id="UP000199570"/>
    </source>
</evidence>
<name>A0A1H0XKQ9_9PSED</name>
<reference evidence="2" key="1">
    <citation type="submission" date="2016-10" db="EMBL/GenBank/DDBJ databases">
        <authorList>
            <person name="Varghese N."/>
            <person name="Submissions S."/>
        </authorList>
    </citation>
    <scope>NUCLEOTIDE SEQUENCE [LARGE SCALE GENOMIC DNA]</scope>
    <source>
        <strain evidence="2">BS3775</strain>
    </source>
</reference>
<protein>
    <submittedName>
        <fullName evidence="1">Uncharacterized protein</fullName>
    </submittedName>
</protein>